<dbReference type="GO" id="GO:0009089">
    <property type="term" value="P:lysine biosynthetic process via diaminopimelate"/>
    <property type="evidence" value="ECO:0007669"/>
    <property type="project" value="UniProtKB-UniRule"/>
</dbReference>
<keyword evidence="5 12" id="KW-0963">Cytoplasm</keyword>
<gene>
    <name evidence="12 16" type="primary">dapA</name>
    <name evidence="16" type="ORF">D3869_30515</name>
</gene>
<dbReference type="EMBL" id="CP032349">
    <property type="protein sequence ID" value="QCO19566.1"/>
    <property type="molecule type" value="Genomic_DNA"/>
</dbReference>
<dbReference type="InterPro" id="IPR020624">
    <property type="entry name" value="Schiff_base-form_aldolases_CS"/>
</dbReference>
<dbReference type="CDD" id="cd00408">
    <property type="entry name" value="DHDPS-like"/>
    <property type="match status" value="1"/>
</dbReference>
<feature type="binding site" evidence="12 15">
    <location>
        <position position="204"/>
    </location>
    <ligand>
        <name>pyruvate</name>
        <dbReference type="ChEBI" id="CHEBI:15361"/>
    </ligand>
</feature>
<dbReference type="GO" id="GO:0005829">
    <property type="term" value="C:cytosol"/>
    <property type="evidence" value="ECO:0007669"/>
    <property type="project" value="TreeGrafter"/>
</dbReference>
<comment type="catalytic activity">
    <reaction evidence="11 12">
        <text>L-aspartate 4-semialdehyde + pyruvate = (2S,4S)-4-hydroxy-2,3,4,5-tetrahydrodipicolinate + H2O + H(+)</text>
        <dbReference type="Rhea" id="RHEA:34171"/>
        <dbReference type="ChEBI" id="CHEBI:15361"/>
        <dbReference type="ChEBI" id="CHEBI:15377"/>
        <dbReference type="ChEBI" id="CHEBI:15378"/>
        <dbReference type="ChEBI" id="CHEBI:67139"/>
        <dbReference type="ChEBI" id="CHEBI:537519"/>
        <dbReference type="EC" id="4.3.3.7"/>
    </reaction>
</comment>
<geneLocation type="plasmid" evidence="16">
    <name>p3</name>
</geneLocation>
<feature type="site" description="Part of a proton relay during catalysis" evidence="12">
    <location>
        <position position="110"/>
    </location>
</feature>
<sequence>MTALRGTYTVLITPFTADGGAVDVPALKKLVNWQIEQGIHGLIPLGSTGEFLSMTPEERAQVIEICVQESAGRVPVLIGTGAEWTRDAVAHAKEAERMGADGIMVIPPYYSSPTPDELFEHYRRIGEAISLPVMIYNNPATANVDLTPPIVARLSEIDNVLYIKESTLEVTRVRDIIELCGDRMTVFAGILGYESFWLGAQGWVAVCSNLIPRDSARLFELVADHNDKDQALALYKKMLPIVRWVGGHRYVAASKAGLGMMGLAVGEPRAPRLPLPAGDAEALRADLAAYGLINSLGAPSVAGTGR</sequence>
<dbReference type="InterPro" id="IPR013785">
    <property type="entry name" value="Aldolase_TIM"/>
</dbReference>
<evidence type="ECO:0000313" key="16">
    <source>
        <dbReference type="EMBL" id="QCO19566.1"/>
    </source>
</evidence>
<evidence type="ECO:0000256" key="13">
    <source>
        <dbReference type="PIRNR" id="PIRNR001365"/>
    </source>
</evidence>
<comment type="pathway">
    <text evidence="2 12">Amino-acid biosynthesis; L-lysine biosynthesis via DAP pathway; (S)-tetrahydrodipicolinate from L-aspartate: step 3/4.</text>
</comment>
<dbReference type="PANTHER" id="PTHR12128:SF66">
    <property type="entry name" value="4-HYDROXY-2-OXOGLUTARATE ALDOLASE, MITOCHONDRIAL"/>
    <property type="match status" value="1"/>
</dbReference>
<dbReference type="HAMAP" id="MF_00418">
    <property type="entry name" value="DapA"/>
    <property type="match status" value="1"/>
</dbReference>
<dbReference type="NCBIfam" id="TIGR00674">
    <property type="entry name" value="dapA"/>
    <property type="match status" value="1"/>
</dbReference>
<evidence type="ECO:0000256" key="6">
    <source>
        <dbReference type="ARBA" id="ARBA00022605"/>
    </source>
</evidence>
<evidence type="ECO:0000256" key="15">
    <source>
        <dbReference type="PIRSR" id="PIRSR001365-2"/>
    </source>
</evidence>
<evidence type="ECO:0000256" key="9">
    <source>
        <dbReference type="ARBA" id="ARBA00023239"/>
    </source>
</evidence>
<dbReference type="EC" id="4.3.3.7" evidence="4 12"/>
<keyword evidence="10 12" id="KW-0704">Schiff base</keyword>
<evidence type="ECO:0000256" key="5">
    <source>
        <dbReference type="ARBA" id="ARBA00022490"/>
    </source>
</evidence>
<comment type="caution">
    <text evidence="12">Was originally thought to be a dihydrodipicolinate synthase (DHDPS), catalyzing the condensation of (S)-aspartate-beta-semialdehyde [(S)-ASA] and pyruvate to dihydrodipicolinate (DHDP). However, it was shown in E.coli that the product of the enzymatic reaction is not dihydrodipicolinate but in fact (4S)-4-hydroxy-2,3,4,5-tetrahydro-(2S)-dipicolinic acid (HTPA), and that the consecutive dehydration reaction leading to DHDP is not spontaneous but catalyzed by DapB.</text>
</comment>
<evidence type="ECO:0000256" key="7">
    <source>
        <dbReference type="ARBA" id="ARBA00022915"/>
    </source>
</evidence>
<comment type="similarity">
    <text evidence="3 12 13">Belongs to the DapA family.</text>
</comment>
<evidence type="ECO:0000256" key="4">
    <source>
        <dbReference type="ARBA" id="ARBA00012086"/>
    </source>
</evidence>
<accession>A0A4D8RG57</accession>
<evidence type="ECO:0000256" key="12">
    <source>
        <dbReference type="HAMAP-Rule" id="MF_00418"/>
    </source>
</evidence>
<dbReference type="SMART" id="SM01130">
    <property type="entry name" value="DHDPS"/>
    <property type="match status" value="1"/>
</dbReference>
<dbReference type="Pfam" id="PF00701">
    <property type="entry name" value="DHDPS"/>
    <property type="match status" value="1"/>
</dbReference>
<dbReference type="GO" id="GO:0019877">
    <property type="term" value="P:diaminopimelate biosynthetic process"/>
    <property type="evidence" value="ECO:0007669"/>
    <property type="project" value="UniProtKB-UniRule"/>
</dbReference>
<name>A0A4D8RG57_AZOBR</name>
<feature type="binding site" evidence="12 15">
    <location>
        <position position="48"/>
    </location>
    <ligand>
        <name>pyruvate</name>
        <dbReference type="ChEBI" id="CHEBI:15361"/>
    </ligand>
</feature>
<protein>
    <recommendedName>
        <fullName evidence="4 12">4-hydroxy-tetrahydrodipicolinate synthase</fullName>
        <shortName evidence="12">HTPA synthase</shortName>
        <ecNumber evidence="4 12">4.3.3.7</ecNumber>
    </recommendedName>
</protein>
<reference evidence="16 17" key="1">
    <citation type="submission" date="2018-09" db="EMBL/GenBank/DDBJ databases">
        <title>Whole genome based analysis of evolution and adaptive divergence in Indian and Brazilian strains of Azospirillum brasilense.</title>
        <authorList>
            <person name="Singh C."/>
            <person name="Tripathi A.K."/>
        </authorList>
    </citation>
    <scope>NUCLEOTIDE SEQUENCE [LARGE SCALE GENOMIC DNA]</scope>
    <source>
        <strain evidence="16 17">MTCC4039</strain>
        <plasmid evidence="16 17">p3</plasmid>
    </source>
</reference>
<evidence type="ECO:0000256" key="1">
    <source>
        <dbReference type="ARBA" id="ARBA00003294"/>
    </source>
</evidence>
<keyword evidence="7 12" id="KW-0220">Diaminopimelate biosynthesis</keyword>
<comment type="subcellular location">
    <subcellularLocation>
        <location evidence="12">Cytoplasm</location>
    </subcellularLocation>
</comment>
<dbReference type="PRINTS" id="PR00146">
    <property type="entry name" value="DHPICSNTHASE"/>
</dbReference>
<evidence type="ECO:0000256" key="2">
    <source>
        <dbReference type="ARBA" id="ARBA00005120"/>
    </source>
</evidence>
<feature type="active site" description="Schiff-base intermediate with substrate" evidence="12 14">
    <location>
        <position position="164"/>
    </location>
</feature>
<dbReference type="GO" id="GO:0008840">
    <property type="term" value="F:4-hydroxy-tetrahydrodipicolinate synthase activity"/>
    <property type="evidence" value="ECO:0007669"/>
    <property type="project" value="UniProtKB-UniRule"/>
</dbReference>
<evidence type="ECO:0000313" key="17">
    <source>
        <dbReference type="Proteomes" id="UP000298693"/>
    </source>
</evidence>
<dbReference type="InterPro" id="IPR005263">
    <property type="entry name" value="DapA"/>
</dbReference>
<dbReference type="Gene3D" id="3.20.20.70">
    <property type="entry name" value="Aldolase class I"/>
    <property type="match status" value="1"/>
</dbReference>
<keyword evidence="6 12" id="KW-0028">Amino-acid biosynthesis</keyword>
<dbReference type="UniPathway" id="UPA00034">
    <property type="reaction ID" value="UER00017"/>
</dbReference>
<dbReference type="AlphaFoldDB" id="A0A4D8RG57"/>
<dbReference type="PANTHER" id="PTHR12128">
    <property type="entry name" value="DIHYDRODIPICOLINATE SYNTHASE"/>
    <property type="match status" value="1"/>
</dbReference>
<evidence type="ECO:0000256" key="8">
    <source>
        <dbReference type="ARBA" id="ARBA00023154"/>
    </source>
</evidence>
<evidence type="ECO:0000256" key="11">
    <source>
        <dbReference type="ARBA" id="ARBA00047836"/>
    </source>
</evidence>
<organism evidence="16 17">
    <name type="scientific">Azospirillum brasilense</name>
    <dbReference type="NCBI Taxonomy" id="192"/>
    <lineage>
        <taxon>Bacteria</taxon>
        <taxon>Pseudomonadati</taxon>
        <taxon>Pseudomonadota</taxon>
        <taxon>Alphaproteobacteria</taxon>
        <taxon>Rhodospirillales</taxon>
        <taxon>Azospirillaceae</taxon>
        <taxon>Azospirillum</taxon>
    </lineage>
</organism>
<dbReference type="PROSITE" id="PS00665">
    <property type="entry name" value="DHDPS_1"/>
    <property type="match status" value="1"/>
</dbReference>
<dbReference type="Proteomes" id="UP000298693">
    <property type="component" value="Plasmid p3"/>
</dbReference>
<feature type="active site" description="Proton donor/acceptor" evidence="12 14">
    <location>
        <position position="136"/>
    </location>
</feature>
<evidence type="ECO:0000256" key="14">
    <source>
        <dbReference type="PIRSR" id="PIRSR001365-1"/>
    </source>
</evidence>
<proteinExistence type="inferred from homology"/>
<feature type="site" description="Part of a proton relay during catalysis" evidence="12">
    <location>
        <position position="47"/>
    </location>
</feature>
<dbReference type="PIRSF" id="PIRSF001365">
    <property type="entry name" value="DHDPS"/>
    <property type="match status" value="1"/>
</dbReference>
<dbReference type="RefSeq" id="WP_137143391.1">
    <property type="nucleotide sequence ID" value="NZ_CP032349.1"/>
</dbReference>
<keyword evidence="8 12" id="KW-0457">Lysine biosynthesis</keyword>
<dbReference type="InterPro" id="IPR002220">
    <property type="entry name" value="DapA-like"/>
</dbReference>
<evidence type="ECO:0000256" key="3">
    <source>
        <dbReference type="ARBA" id="ARBA00007592"/>
    </source>
</evidence>
<keyword evidence="9 12" id="KW-0456">Lyase</keyword>
<evidence type="ECO:0000256" key="10">
    <source>
        <dbReference type="ARBA" id="ARBA00023270"/>
    </source>
</evidence>
<comment type="function">
    <text evidence="1 12">Catalyzes the condensation of (S)-aspartate-beta-semialdehyde [(S)-ASA] and pyruvate to 4-hydroxy-tetrahydrodipicolinate (HTPA).</text>
</comment>
<comment type="subunit">
    <text evidence="12">Homotetramer; dimer of dimers.</text>
</comment>
<dbReference type="SUPFAM" id="SSF51569">
    <property type="entry name" value="Aldolase"/>
    <property type="match status" value="1"/>
</dbReference>
<keyword evidence="16" id="KW-0614">Plasmid</keyword>